<comment type="caution">
    <text evidence="3">The sequence shown here is derived from an EMBL/GenBank/DDBJ whole genome shotgun (WGS) entry which is preliminary data.</text>
</comment>
<evidence type="ECO:0000256" key="2">
    <source>
        <dbReference type="SAM" id="MobiDB-lite"/>
    </source>
</evidence>
<protein>
    <submittedName>
        <fullName evidence="3">Uncharacterized protein</fullName>
    </submittedName>
</protein>
<feature type="compositionally biased region" description="Low complexity" evidence="2">
    <location>
        <begin position="181"/>
        <end position="195"/>
    </location>
</feature>
<dbReference type="InParanoid" id="A0A0V0R9W8"/>
<accession>A0A0V0R9W8</accession>
<reference evidence="3 4" key="1">
    <citation type="journal article" date="2015" name="Sci. Rep.">
        <title>Genome of the facultative scuticociliatosis pathogen Pseudocohnilembus persalinus provides insight into its virulence through horizontal gene transfer.</title>
        <authorList>
            <person name="Xiong J."/>
            <person name="Wang G."/>
            <person name="Cheng J."/>
            <person name="Tian M."/>
            <person name="Pan X."/>
            <person name="Warren A."/>
            <person name="Jiang C."/>
            <person name="Yuan D."/>
            <person name="Miao W."/>
        </authorList>
    </citation>
    <scope>NUCLEOTIDE SEQUENCE [LARGE SCALE GENOMIC DNA]</scope>
    <source>
        <strain evidence="3">36N120E</strain>
    </source>
</reference>
<dbReference type="AlphaFoldDB" id="A0A0V0R9W8"/>
<keyword evidence="4" id="KW-1185">Reference proteome</keyword>
<feature type="coiled-coil region" evidence="1">
    <location>
        <begin position="468"/>
        <end position="495"/>
    </location>
</feature>
<organism evidence="3 4">
    <name type="scientific">Pseudocohnilembus persalinus</name>
    <name type="common">Ciliate</name>
    <dbReference type="NCBI Taxonomy" id="266149"/>
    <lineage>
        <taxon>Eukaryota</taxon>
        <taxon>Sar</taxon>
        <taxon>Alveolata</taxon>
        <taxon>Ciliophora</taxon>
        <taxon>Intramacronucleata</taxon>
        <taxon>Oligohymenophorea</taxon>
        <taxon>Scuticociliatia</taxon>
        <taxon>Philasterida</taxon>
        <taxon>Pseudocohnilembidae</taxon>
        <taxon>Pseudocohnilembus</taxon>
    </lineage>
</organism>
<feature type="compositionally biased region" description="Polar residues" evidence="2">
    <location>
        <begin position="158"/>
        <end position="180"/>
    </location>
</feature>
<sequence>MSDYDYEDEQFEEQSGGISEEIDEGGYMPSFAQNKSNVNKNTQKQQQNINQQKQEEDDDDFLSDFQNPIKLANNQNQQSPSIQQGFSQKNIQKQGSRFNQPSEFDQQSSFKKPNLQNQNTFQPQNVSNDQFDDLEIEDIEEQTNQNQIQIQNSDYKNNYDQFQSNTKNQAQKSPGSNQKLNSLKDQSNQKSQNSNKQEKLVDALYGEESENHEFENQPTLKNNNQLNFQAQKDAQETKQQNQFLNQQQQNYQQFNNNFENQKQRNIDTNYNNEMIGHQNQINRKLYQQQEGQIDGDNYSYQQQLQQESYQNNQEDLDESNQQQQFDYQEQSYNNQYNQRNQNQSNQFEDESQFEEQKQDINPASYKLENQEWRDQPEVDVDYLTDLVNFEKRNKLYREDIKRNVLKFQRDISKVYSADNTLQSIRENFLSYLQQNNPLLAQKWGPKFLSEKDQFELKKLRIKQQGPAILQEKLEIEKLMKNKQELERQIKSDEQYEENDGNNQADENNQSYHEEVLNDYNNNYSVSDQKSAQNFNNTFGFSEKDLLINSKDNNNNNQSVDYLGDKKHYYKEEYLDHNSLKKTIDKIQNKYRNNKLSQNKEELLNRYPDFNKQNREPRFKTKKNTYLSQNNSYISNKSDTEDRWESNKKHNSSILSKKKNRKIKTPNVRRDSVNSEGQLELIGQKYLISTYIELFKQFKEVQKNYLKYRKHFMDVLNKQTGEQFNDTDEIQSDINYIVTEFNQLLNQGIAGYELYSSMSHLVETIKSWLNTFFFYKSFQQIYEIYDTYSSFKKVIKSEKVHENYEKIEFQLQQYLKDKYLPIKYMNQTQQSLQELQQYKQDYYPYYMKYKNEYKYQIALNVYDSIKSMKKFFENYDIYYENIHKRHILMQEADDNYAFASEIYKKIVVYLKRDKKDSVFQQLLKNFSFKFEKLEHQLQTLKPKYYEQKIKQRSNNNKKNYL</sequence>
<feature type="region of interest" description="Disordered" evidence="2">
    <location>
        <begin position="631"/>
        <end position="669"/>
    </location>
</feature>
<evidence type="ECO:0000313" key="4">
    <source>
        <dbReference type="Proteomes" id="UP000054937"/>
    </source>
</evidence>
<feature type="region of interest" description="Disordered" evidence="2">
    <location>
        <begin position="1"/>
        <end position="128"/>
    </location>
</feature>
<dbReference type="Proteomes" id="UP000054937">
    <property type="component" value="Unassembled WGS sequence"/>
</dbReference>
<dbReference type="EMBL" id="LDAU01000007">
    <property type="protein sequence ID" value="KRX11077.1"/>
    <property type="molecule type" value="Genomic_DNA"/>
</dbReference>
<feature type="region of interest" description="Disordered" evidence="2">
    <location>
        <begin position="158"/>
        <end position="198"/>
    </location>
</feature>
<gene>
    <name evidence="3" type="ORF">PPERSA_05186</name>
</gene>
<feature type="compositionally biased region" description="Low complexity" evidence="2">
    <location>
        <begin position="33"/>
        <end position="52"/>
    </location>
</feature>
<feature type="compositionally biased region" description="Basic and acidic residues" evidence="2">
    <location>
        <begin position="637"/>
        <end position="647"/>
    </location>
</feature>
<feature type="coiled-coil region" evidence="1">
    <location>
        <begin position="227"/>
        <end position="264"/>
    </location>
</feature>
<evidence type="ECO:0000313" key="3">
    <source>
        <dbReference type="EMBL" id="KRX11077.1"/>
    </source>
</evidence>
<feature type="compositionally biased region" description="Polar residues" evidence="2">
    <location>
        <begin position="79"/>
        <end position="128"/>
    </location>
</feature>
<evidence type="ECO:0000256" key="1">
    <source>
        <dbReference type="SAM" id="Coils"/>
    </source>
</evidence>
<name>A0A0V0R9W8_PSEPJ</name>
<feature type="compositionally biased region" description="Acidic residues" evidence="2">
    <location>
        <begin position="1"/>
        <end position="12"/>
    </location>
</feature>
<keyword evidence="1" id="KW-0175">Coiled coil</keyword>
<proteinExistence type="predicted"/>